<reference evidence="2" key="1">
    <citation type="submission" date="2017-09" db="EMBL/GenBank/DDBJ databases">
        <authorList>
            <person name="Varghese N."/>
            <person name="Submissions S."/>
        </authorList>
    </citation>
    <scope>NUCLEOTIDE SEQUENCE [LARGE SCALE GENOMIC DNA]</scope>
    <source>
        <strain evidence="2">DSM 29961</strain>
    </source>
</reference>
<name>A0A286F9C7_9BACT</name>
<dbReference type="EMBL" id="OCNH01000001">
    <property type="protein sequence ID" value="SOD79831.1"/>
    <property type="molecule type" value="Genomic_DNA"/>
</dbReference>
<evidence type="ECO:0008006" key="3">
    <source>
        <dbReference type="Google" id="ProtNLM"/>
    </source>
</evidence>
<dbReference type="AlphaFoldDB" id="A0A286F9C7"/>
<accession>A0A286F9C7</accession>
<dbReference type="Proteomes" id="UP000219452">
    <property type="component" value="Unassembled WGS sequence"/>
</dbReference>
<gene>
    <name evidence="1" type="ORF">SAMN06269250_1113</name>
</gene>
<proteinExistence type="predicted"/>
<dbReference type="InterPro" id="IPR025345">
    <property type="entry name" value="DUF4249"/>
</dbReference>
<dbReference type="PROSITE" id="PS51257">
    <property type="entry name" value="PROKAR_LIPOPROTEIN"/>
    <property type="match status" value="1"/>
</dbReference>
<evidence type="ECO:0000313" key="2">
    <source>
        <dbReference type="Proteomes" id="UP000219452"/>
    </source>
</evidence>
<evidence type="ECO:0000313" key="1">
    <source>
        <dbReference type="EMBL" id="SOD79831.1"/>
    </source>
</evidence>
<dbReference type="Pfam" id="PF14054">
    <property type="entry name" value="DUF4249"/>
    <property type="match status" value="1"/>
</dbReference>
<sequence>MKTGKDILRLGKYMGLLLMLLAVSCVTEFQPEAVSIPPSLIVEGQVTDQAGPYSIKLTRTANYSFKSLNLLETGAIVTISDNLGNKETLKETLTGGTYETASLRGVVGRSYKLAIQTKAGKRYESDTEVLPAAPPILKLYYEYTKEAGEANLTKSQGWDVYLDTKDPEVTGNYYRWTWTHFEFTSVCFKRELANGSLTGLGCCSNCWDITRCYNCISISSDVNINGQAISRQFISRVPYKSKSKYYLEVQQQAISKGAYNFWKSVRQLTGNTGGLFDAAPSIVRGNIHCVSDPAEMVYGYFGATGVSEQYINVDRIDGQGVPDVDPPVIVPVPSTCVACENNLYRTPNKPRWWQF</sequence>
<protein>
    <recommendedName>
        <fullName evidence="3">DUF4249 domain-containing protein</fullName>
    </recommendedName>
</protein>
<keyword evidence="2" id="KW-1185">Reference proteome</keyword>
<organism evidence="1 2">
    <name type="scientific">Spirosoma fluviale</name>
    <dbReference type="NCBI Taxonomy" id="1597977"/>
    <lineage>
        <taxon>Bacteria</taxon>
        <taxon>Pseudomonadati</taxon>
        <taxon>Bacteroidota</taxon>
        <taxon>Cytophagia</taxon>
        <taxon>Cytophagales</taxon>
        <taxon>Cytophagaceae</taxon>
        <taxon>Spirosoma</taxon>
    </lineage>
</organism>
<dbReference type="RefSeq" id="WP_097124787.1">
    <property type="nucleotide sequence ID" value="NZ_OCNH01000001.1"/>
</dbReference>
<dbReference type="OrthoDB" id="922982at2"/>